<evidence type="ECO:0000313" key="1">
    <source>
        <dbReference type="EMBL" id="SEH29579.1"/>
    </source>
</evidence>
<name>A0A1H6H1J6_CHRCI</name>
<proteinExistence type="predicted"/>
<dbReference type="OrthoDB" id="1259973at2"/>
<protein>
    <submittedName>
        <fullName evidence="1">Uncharacterized protein</fullName>
    </submittedName>
</protein>
<dbReference type="Proteomes" id="UP000198561">
    <property type="component" value="Unassembled WGS sequence"/>
</dbReference>
<accession>A0A1H6H1J6</accession>
<evidence type="ECO:0000313" key="2">
    <source>
        <dbReference type="Proteomes" id="UP000198561"/>
    </source>
</evidence>
<dbReference type="STRING" id="680127.SAMN05421593_1097"/>
<dbReference type="AlphaFoldDB" id="A0A1H6H1J6"/>
<dbReference type="RefSeq" id="WP_089690261.1">
    <property type="nucleotide sequence ID" value="NZ_DALZIY010000001.1"/>
</dbReference>
<organism evidence="1 2">
    <name type="scientific">Chryseobacterium culicis</name>
    <dbReference type="NCBI Taxonomy" id="680127"/>
    <lineage>
        <taxon>Bacteria</taxon>
        <taxon>Pseudomonadati</taxon>
        <taxon>Bacteroidota</taxon>
        <taxon>Flavobacteriia</taxon>
        <taxon>Flavobacteriales</taxon>
        <taxon>Weeksellaceae</taxon>
        <taxon>Chryseobacterium group</taxon>
        <taxon>Chryseobacterium</taxon>
    </lineage>
</organism>
<reference evidence="1 2" key="1">
    <citation type="submission" date="2016-10" db="EMBL/GenBank/DDBJ databases">
        <authorList>
            <person name="de Groot N.N."/>
        </authorList>
    </citation>
    <scope>NUCLEOTIDE SEQUENCE [LARGE SCALE GENOMIC DNA]</scope>
    <source>
        <strain evidence="1 2">DSM 23031</strain>
    </source>
</reference>
<dbReference type="EMBL" id="FNWQ01000001">
    <property type="protein sequence ID" value="SEH29579.1"/>
    <property type="molecule type" value="Genomic_DNA"/>
</dbReference>
<gene>
    <name evidence="1" type="ORF">SAMN05421593_1097</name>
</gene>
<sequence length="112" mass="12722">MDTHTLNETSFQFTENGKSYDVTFHANKGFSSFAASEFTQDPAVNEKVRQAYIALMPYENKIIEWISQSPDNGRKYIENPVQAMENANMGIPQDIIQMIKNASELLVTTLKK</sequence>